<feature type="domain" description="CinA C-terminal" evidence="1">
    <location>
        <begin position="20"/>
        <end position="173"/>
    </location>
</feature>
<dbReference type="InterPro" id="IPR008136">
    <property type="entry name" value="CinA_C"/>
</dbReference>
<dbReference type="Proteomes" id="UP000799537">
    <property type="component" value="Unassembled WGS sequence"/>
</dbReference>
<evidence type="ECO:0000313" key="3">
    <source>
        <dbReference type="Proteomes" id="UP000799537"/>
    </source>
</evidence>
<evidence type="ECO:0000313" key="2">
    <source>
        <dbReference type="EMBL" id="KAF2173731.1"/>
    </source>
</evidence>
<keyword evidence="3" id="KW-1185">Reference proteome</keyword>
<evidence type="ECO:0000259" key="1">
    <source>
        <dbReference type="Pfam" id="PF02464"/>
    </source>
</evidence>
<organism evidence="2 3">
    <name type="scientific">Zasmidium cellare ATCC 36951</name>
    <dbReference type="NCBI Taxonomy" id="1080233"/>
    <lineage>
        <taxon>Eukaryota</taxon>
        <taxon>Fungi</taxon>
        <taxon>Dikarya</taxon>
        <taxon>Ascomycota</taxon>
        <taxon>Pezizomycotina</taxon>
        <taxon>Dothideomycetes</taxon>
        <taxon>Dothideomycetidae</taxon>
        <taxon>Mycosphaerellales</taxon>
        <taxon>Mycosphaerellaceae</taxon>
        <taxon>Zasmidium</taxon>
    </lineage>
</organism>
<dbReference type="InterPro" id="IPR036653">
    <property type="entry name" value="CinA-like_C"/>
</dbReference>
<dbReference type="Gene3D" id="3.90.950.20">
    <property type="entry name" value="CinA-like"/>
    <property type="match status" value="1"/>
</dbReference>
<reference evidence="2" key="1">
    <citation type="journal article" date="2020" name="Stud. Mycol.">
        <title>101 Dothideomycetes genomes: a test case for predicting lifestyles and emergence of pathogens.</title>
        <authorList>
            <person name="Haridas S."/>
            <person name="Albert R."/>
            <person name="Binder M."/>
            <person name="Bloem J."/>
            <person name="Labutti K."/>
            <person name="Salamov A."/>
            <person name="Andreopoulos B."/>
            <person name="Baker S."/>
            <person name="Barry K."/>
            <person name="Bills G."/>
            <person name="Bluhm B."/>
            <person name="Cannon C."/>
            <person name="Castanera R."/>
            <person name="Culley D."/>
            <person name="Daum C."/>
            <person name="Ezra D."/>
            <person name="Gonzalez J."/>
            <person name="Henrissat B."/>
            <person name="Kuo A."/>
            <person name="Liang C."/>
            <person name="Lipzen A."/>
            <person name="Lutzoni F."/>
            <person name="Magnuson J."/>
            <person name="Mondo S."/>
            <person name="Nolan M."/>
            <person name="Ohm R."/>
            <person name="Pangilinan J."/>
            <person name="Park H.-J."/>
            <person name="Ramirez L."/>
            <person name="Alfaro M."/>
            <person name="Sun H."/>
            <person name="Tritt A."/>
            <person name="Yoshinaga Y."/>
            <person name="Zwiers L.-H."/>
            <person name="Turgeon B."/>
            <person name="Goodwin S."/>
            <person name="Spatafora J."/>
            <person name="Crous P."/>
            <person name="Grigoriev I."/>
        </authorList>
    </citation>
    <scope>NUCLEOTIDE SEQUENCE</scope>
    <source>
        <strain evidence="2">ATCC 36951</strain>
    </source>
</reference>
<proteinExistence type="predicted"/>
<dbReference type="SUPFAM" id="SSF142433">
    <property type="entry name" value="CinA-like"/>
    <property type="match status" value="1"/>
</dbReference>
<dbReference type="AlphaFoldDB" id="A0A6A6D2W3"/>
<dbReference type="Pfam" id="PF02464">
    <property type="entry name" value="CinA"/>
    <property type="match status" value="1"/>
</dbReference>
<protein>
    <recommendedName>
        <fullName evidence="1">CinA C-terminal domain-containing protein</fullName>
    </recommendedName>
</protein>
<name>A0A6A6D2W3_ZASCE</name>
<dbReference type="RefSeq" id="XP_033674620.1">
    <property type="nucleotide sequence ID" value="XM_033803449.1"/>
</dbReference>
<accession>A0A6A6D2W3</accession>
<sequence>MTTTPTTQPHFPPPDLLPLLTEVTSLLKSTTSTLSIAETAAGGLLSSSLLSQPGASTYFKGGLTLYTLPSRIAYAGWTQETIAAYRGPTTDIVSGLAKHVRKDLESTYTLAESGTAGPTGGNTENRRPGYVALAVCCEEGVFVRELNTGLGGDRVGNMVAFAVEGLRLLRDVLKGEVEGGGGKL</sequence>
<dbReference type="EMBL" id="ML993579">
    <property type="protein sequence ID" value="KAF2173731.1"/>
    <property type="molecule type" value="Genomic_DNA"/>
</dbReference>
<dbReference type="OrthoDB" id="2350783at2759"/>
<gene>
    <name evidence="2" type="ORF">M409DRAFT_16005</name>
</gene>
<dbReference type="GeneID" id="54556721"/>